<dbReference type="EMBL" id="JABXXS010000034">
    <property type="protein sequence ID" value="NVN37910.1"/>
    <property type="molecule type" value="Genomic_DNA"/>
</dbReference>
<evidence type="ECO:0000256" key="1">
    <source>
        <dbReference type="SAM" id="Phobius"/>
    </source>
</evidence>
<dbReference type="RefSeq" id="WP_176643696.1">
    <property type="nucleotide sequence ID" value="NZ_JABXXS010000034.1"/>
</dbReference>
<sequence>MSRILIAIGLLLVLADLCWPLLSRLPLGRLPGDILIQRQNFTVYLPVTTCVLASVILSFVMWLIRR</sequence>
<accession>A0A850P5M8</accession>
<protein>
    <submittedName>
        <fullName evidence="2">DUF2905 domain-containing protein</fullName>
    </submittedName>
</protein>
<dbReference type="PANTHER" id="PTHR36443:SF1">
    <property type="entry name" value="BSR5223 PROTEIN"/>
    <property type="match status" value="1"/>
</dbReference>
<name>A0A850P5M8_9PROT</name>
<feature type="transmembrane region" description="Helical" evidence="1">
    <location>
        <begin position="44"/>
        <end position="64"/>
    </location>
</feature>
<dbReference type="AlphaFoldDB" id="A0A850P5M8"/>
<evidence type="ECO:0000313" key="2">
    <source>
        <dbReference type="EMBL" id="NVN37910.1"/>
    </source>
</evidence>
<reference evidence="2 3" key="1">
    <citation type="submission" date="2020-06" db="EMBL/GenBank/DDBJ databases">
        <title>Description of novel acetic acid bacteria.</title>
        <authorList>
            <person name="Sombolestani A."/>
        </authorList>
    </citation>
    <scope>NUCLEOTIDE SEQUENCE [LARGE SCALE GENOMIC DNA]</scope>
    <source>
        <strain evidence="2 3">LMG 25</strain>
    </source>
</reference>
<keyword evidence="1" id="KW-0812">Transmembrane</keyword>
<comment type="caution">
    <text evidence="2">The sequence shown here is derived from an EMBL/GenBank/DDBJ whole genome shotgun (WGS) entry which is preliminary data.</text>
</comment>
<dbReference type="Pfam" id="PF11146">
    <property type="entry name" value="DUF2905"/>
    <property type="match status" value="1"/>
</dbReference>
<dbReference type="PANTHER" id="PTHR36443">
    <property type="entry name" value="BSR5223 PROTEIN"/>
    <property type="match status" value="1"/>
</dbReference>
<dbReference type="InterPro" id="IPR021320">
    <property type="entry name" value="DUF2905"/>
</dbReference>
<proteinExistence type="predicted"/>
<keyword evidence="1" id="KW-0472">Membrane</keyword>
<gene>
    <name evidence="2" type="ORF">HUK81_13325</name>
</gene>
<evidence type="ECO:0000313" key="3">
    <source>
        <dbReference type="Proteomes" id="UP000522590"/>
    </source>
</evidence>
<keyword evidence="1" id="KW-1133">Transmembrane helix</keyword>
<dbReference type="Proteomes" id="UP000522590">
    <property type="component" value="Unassembled WGS sequence"/>
</dbReference>
<organism evidence="2 3">
    <name type="scientific">Komagataeibacter swingsii</name>
    <dbReference type="NCBI Taxonomy" id="215220"/>
    <lineage>
        <taxon>Bacteria</taxon>
        <taxon>Pseudomonadati</taxon>
        <taxon>Pseudomonadota</taxon>
        <taxon>Alphaproteobacteria</taxon>
        <taxon>Acetobacterales</taxon>
        <taxon>Acetobacteraceae</taxon>
        <taxon>Komagataeibacter</taxon>
    </lineage>
</organism>